<sequence length="532" mass="61085">MSNPFFEKSKEIANNFLQSIVFIDDKAYSGVTEDDPNHDFDAQKVSMAFATEKKICGVYQPKTKLDIENFKSIVKKADVVILDWKIILSEDEIEDPNADDDDDPRGIYTLDILKNIFLDISNNKESLKLIVVYTGEIDLNEITSQIFDELIGLKPDLIKESCEVSSNNIKILIRAKSSVEDDEVDNKFNHLVGLNDKIVKYRDLPNFVLDEFTTMTSGLLSNFALLSLTTLRENSSKLLGLFNIDLDSAYLGHKSVLPNQNDSELLLIELFASSLIDILKYKNIDDFIQVELLESYIDTIPDLNLGKFIRNNTLLKELLSSKIEDVNKRYETLLPDSLNKKEKLSFSKDSTKLFIDKNEEDYIFKINKEFARLTHHKNIFLPSTTLPKLNLGTIIRSIQNNQQYYVCIQQRCDSVRIIRDSERKFLFIPLNVVIDKPFNILTTEGVKLKVESKSFSLRTIKFISENSNGVVEAVIQDGKFIFIQKYRDTSDEQFEWVLDLKDLHAQRIVAEYASTLSRVGLDESEWLRNSAK</sequence>
<evidence type="ECO:0000313" key="2">
    <source>
        <dbReference type="EMBL" id="TDD94552.1"/>
    </source>
</evidence>
<evidence type="ECO:0000259" key="1">
    <source>
        <dbReference type="Pfam" id="PF19192"/>
    </source>
</evidence>
<proteinExistence type="predicted"/>
<feature type="domain" description="Response receiver" evidence="1">
    <location>
        <begin position="16"/>
        <end position="179"/>
    </location>
</feature>
<accession>A0A4R5CBT3</accession>
<protein>
    <recommendedName>
        <fullName evidence="1">Response receiver domain-containing protein</fullName>
    </recommendedName>
</protein>
<dbReference type="RefSeq" id="WP_132008523.1">
    <property type="nucleotide sequence ID" value="NZ_SMFK01000015.1"/>
</dbReference>
<reference evidence="2 3" key="1">
    <citation type="submission" date="2019-03" db="EMBL/GenBank/DDBJ databases">
        <title>Flavobacterium AR-3-4 sp. nov. isolated from arctic soil.</title>
        <authorList>
            <person name="Chaudhary D.K."/>
        </authorList>
    </citation>
    <scope>NUCLEOTIDE SEQUENCE [LARGE SCALE GENOMIC DNA]</scope>
    <source>
        <strain evidence="2 3">AR-3-4</strain>
    </source>
</reference>
<dbReference type="EMBL" id="SMFK01000015">
    <property type="protein sequence ID" value="TDD94552.1"/>
    <property type="molecule type" value="Genomic_DNA"/>
</dbReference>
<gene>
    <name evidence="2" type="ORF">E0F76_16160</name>
</gene>
<dbReference type="InterPro" id="IPR043834">
    <property type="entry name" value="REC"/>
</dbReference>
<name>A0A4R5CBT3_9FLAO</name>
<organism evidence="2 3">
    <name type="scientific">Flavobacterium cellulosilyticum</name>
    <dbReference type="NCBI Taxonomy" id="2541731"/>
    <lineage>
        <taxon>Bacteria</taxon>
        <taxon>Pseudomonadati</taxon>
        <taxon>Bacteroidota</taxon>
        <taxon>Flavobacteriia</taxon>
        <taxon>Flavobacteriales</taxon>
        <taxon>Flavobacteriaceae</taxon>
        <taxon>Flavobacterium</taxon>
    </lineage>
</organism>
<dbReference type="AlphaFoldDB" id="A0A4R5CBT3"/>
<dbReference type="Proteomes" id="UP000295479">
    <property type="component" value="Unassembled WGS sequence"/>
</dbReference>
<dbReference type="Pfam" id="PF19192">
    <property type="entry name" value="Response_reg_2"/>
    <property type="match status" value="1"/>
</dbReference>
<comment type="caution">
    <text evidence="2">The sequence shown here is derived from an EMBL/GenBank/DDBJ whole genome shotgun (WGS) entry which is preliminary data.</text>
</comment>
<evidence type="ECO:0000313" key="3">
    <source>
        <dbReference type="Proteomes" id="UP000295479"/>
    </source>
</evidence>
<keyword evidence="3" id="KW-1185">Reference proteome</keyword>
<dbReference type="OrthoDB" id="5135940at2"/>